<reference evidence="2" key="1">
    <citation type="submission" date="2023-06" db="EMBL/GenBank/DDBJ databases">
        <authorList>
            <person name="Kurt Z."/>
        </authorList>
    </citation>
    <scope>NUCLEOTIDE SEQUENCE</scope>
</reference>
<dbReference type="Proteomes" id="UP001642409">
    <property type="component" value="Unassembled WGS sequence"/>
</dbReference>
<dbReference type="EMBL" id="CAXDID020000099">
    <property type="protein sequence ID" value="CAL6025407.1"/>
    <property type="molecule type" value="Genomic_DNA"/>
</dbReference>
<evidence type="ECO:0000313" key="3">
    <source>
        <dbReference type="EMBL" id="CAL6025407.1"/>
    </source>
</evidence>
<dbReference type="SUPFAM" id="SSF57184">
    <property type="entry name" value="Growth factor receptor domain"/>
    <property type="match status" value="1"/>
</dbReference>
<evidence type="ECO:0000313" key="2">
    <source>
        <dbReference type="EMBL" id="CAI9974632.1"/>
    </source>
</evidence>
<evidence type="ECO:0000313" key="4">
    <source>
        <dbReference type="EMBL" id="CAL6080516.1"/>
    </source>
</evidence>
<gene>
    <name evidence="1" type="ORF">HINF_LOCUS29056</name>
    <name evidence="3" type="ORF">HINF_LOCUS30245</name>
    <name evidence="4" type="ORF">HINF_LOCUS59902</name>
    <name evidence="2" type="ORF">HINF_LOCUS62277</name>
</gene>
<name>A0AA86RE01_9EUKA</name>
<comment type="caution">
    <text evidence="2">The sequence shown here is derived from an EMBL/GenBank/DDBJ whole genome shotgun (WGS) entry which is preliminary data.</text>
</comment>
<protein>
    <submittedName>
        <fullName evidence="2">Uncharacterized protein</fullName>
    </submittedName>
</protein>
<proteinExistence type="predicted"/>
<dbReference type="InterPro" id="IPR009030">
    <property type="entry name" value="Growth_fac_rcpt_cys_sf"/>
</dbReference>
<reference evidence="3 5" key="2">
    <citation type="submission" date="2024-07" db="EMBL/GenBank/DDBJ databases">
        <authorList>
            <person name="Akdeniz Z."/>
        </authorList>
    </citation>
    <scope>NUCLEOTIDE SEQUENCE [LARGE SCALE GENOMIC DNA]</scope>
</reference>
<dbReference type="EMBL" id="CAXDID020000347">
    <property type="protein sequence ID" value="CAL6080516.1"/>
    <property type="molecule type" value="Genomic_DNA"/>
</dbReference>
<dbReference type="EMBL" id="CATOUU010000694">
    <property type="protein sequence ID" value="CAI9941411.1"/>
    <property type="molecule type" value="Genomic_DNA"/>
</dbReference>
<organism evidence="2">
    <name type="scientific">Hexamita inflata</name>
    <dbReference type="NCBI Taxonomy" id="28002"/>
    <lineage>
        <taxon>Eukaryota</taxon>
        <taxon>Metamonada</taxon>
        <taxon>Diplomonadida</taxon>
        <taxon>Hexamitidae</taxon>
        <taxon>Hexamitinae</taxon>
        <taxon>Hexamita</taxon>
    </lineage>
</organism>
<dbReference type="EMBL" id="CATOUU010001153">
    <property type="protein sequence ID" value="CAI9974632.1"/>
    <property type="molecule type" value="Genomic_DNA"/>
</dbReference>
<evidence type="ECO:0000313" key="5">
    <source>
        <dbReference type="Proteomes" id="UP001642409"/>
    </source>
</evidence>
<evidence type="ECO:0000313" key="1">
    <source>
        <dbReference type="EMBL" id="CAI9941411.1"/>
    </source>
</evidence>
<keyword evidence="5" id="KW-1185">Reference proteome</keyword>
<sequence length="1336" mass="150086">MASQEWITCSLKTSSDGTLCQNKCPANEIFSLGATSCSKCPLNQVPNLNQDNCVSKSSCYPGFLNLAGTYCITSCSSESAFYNVNNQCVTCQSLDSLSLFVIDSCKCIFGASKSTPSSPCSCNSGFVTQINACICSKKISSSGNVCQDKCPETEVSISNNVLCSVCTSQIPNVDQTACVDLTACQPGYLNLKQTFCIQDCASDKAGVGLYYQCATCLSINTLSIFKVSSCECLANAIGTGTSCTCNIANGFTGVDCSCSLKTSSDGTLCQNKCPANEIFSLGATSCSKCPLNQVPNLNQDNCIIDQKCNATQFDYLGECYMQCPQGTITNRAKICIKDCKIYDVYPNPIFCEILGSSQCTNIRAVQLGVFVCTKCKSNEFYNGLECTSNCQGQFVKFDNKSQCSTSCGAFPKGYTEEYFNQVAVFVCHNECPPDYPEYSSNMFKDTQQCFAPLCQSNQYLETNNRCVSQCASKMYIINSSSSLNKLQCIFDNQTCNKYYLNNGMKECYNQCPLQYPFQQINQCLTSCTPYMNDPKSVTHKICLQYCGGNNPSYIQLDSNGRTQCINSCGDMFALEIGNIFECVQICEYYTWNGQSKICTSTCDYYRIDLTKDSVAKQCGDSCSQFNMTYMLMENGKTQCLNKCPDNYPFLDGIICKKYCKYLEEQQLQDISKYACVQECQSYYIQYPSNSMIMICKQNCKGNTPYVFKQQCVISCLQTEYKFIGEDGLTCVENCSGEYAKNINSMYCDISCDFYINSGFKVCYFGELTHQYRQIYKQINMDGIITSRYQFVDKCFNNEYLLVGTIKTCSSCILYELDEDAHKCVSNCSSSQVRFGNQCFTGYCKDIIGINAFIYTGVDKICSISCGNLFLLNEQTKQCTESCPTDFVYKEKNQLQICIQFCGSDEFIVLDSRYAVNGIGKCVKQCPIGQFVELLQIGKQNQFCVKQCANKQYIDQFNQFICVNTCEIYELQVNGDKLCVNNCQNSYKNKIQVIFSVDRIQCVENCPQSHPFITNDNLECVKVCQSSLYSYIDGIRKCTDYCNKNQTTENSFYILNHYMCIDQCDSQQLFVRTSGVIGYCVLTCPIQKLFYDINRECQSECNPQFYRTDGVHKQCMASCYSPYTRITLDGTYNQCNLICQIPKQYVLNNTCVDLCPIGTYLHDYICKISCPTSMKYTVYQAIGQYVCSNICPNNIFSKINGLQIYFCQNNCVTKIFKFDIQSGYNECLKQCDINDYLYSTGECSSNNCLNDPMNKFSLNKVCVYSCPDFVDPSDYSCQTTCSGSFSGFIWQENSLGQNMRICYYNCPTNFIDLRPSVQYCGVRANFDFNKCLCNNCA</sequence>
<accession>A0AA86RE01</accession>